<comment type="caution">
    <text evidence="2">The sequence shown here is derived from an EMBL/GenBank/DDBJ whole genome shotgun (WGS) entry which is preliminary data.</text>
</comment>
<name>A0A9W8WZU6_9PLEO</name>
<keyword evidence="3" id="KW-1185">Reference proteome</keyword>
<organism evidence="2 3">
    <name type="scientific">Didymella glomerata</name>
    <dbReference type="NCBI Taxonomy" id="749621"/>
    <lineage>
        <taxon>Eukaryota</taxon>
        <taxon>Fungi</taxon>
        <taxon>Dikarya</taxon>
        <taxon>Ascomycota</taxon>
        <taxon>Pezizomycotina</taxon>
        <taxon>Dothideomycetes</taxon>
        <taxon>Pleosporomycetidae</taxon>
        <taxon>Pleosporales</taxon>
        <taxon>Pleosporineae</taxon>
        <taxon>Didymellaceae</taxon>
        <taxon>Didymella</taxon>
    </lineage>
</organism>
<dbReference type="Proteomes" id="UP001140562">
    <property type="component" value="Unassembled WGS sequence"/>
</dbReference>
<gene>
    <name evidence="2" type="ORF">N0V87_004757</name>
</gene>
<evidence type="ECO:0000313" key="3">
    <source>
        <dbReference type="Proteomes" id="UP001140562"/>
    </source>
</evidence>
<feature type="compositionally biased region" description="Basic and acidic residues" evidence="1">
    <location>
        <begin position="104"/>
        <end position="115"/>
    </location>
</feature>
<protein>
    <submittedName>
        <fullName evidence="2">Uncharacterized protein</fullName>
    </submittedName>
</protein>
<accession>A0A9W8WZU6</accession>
<sequence>MKQYHASVHTEEESRLNGNEVFDAAHTSNAPSNKRDHSMTSALVVHRPVPVLKITGQDFTSNVHTTPPADAIHQFSALLVAVLITLAQCRMTLLENLETLERDTPIPSIEPHEPRASATPKMSPRHDRLRSMSGSTVAESMPQGETLALSAISTVYNSSMDGSQTEVRWAEKRLSEERDVGTSPKRPKLTEYKQVSSGRVASLMDRFEKFHL</sequence>
<dbReference type="AlphaFoldDB" id="A0A9W8WZU6"/>
<feature type="region of interest" description="Disordered" evidence="1">
    <location>
        <begin position="104"/>
        <end position="129"/>
    </location>
</feature>
<evidence type="ECO:0000313" key="2">
    <source>
        <dbReference type="EMBL" id="KAJ4337257.1"/>
    </source>
</evidence>
<proteinExistence type="predicted"/>
<reference evidence="2" key="1">
    <citation type="submission" date="2022-10" db="EMBL/GenBank/DDBJ databases">
        <title>Tapping the CABI collections for fungal endophytes: first genome assemblies for Collariella, Neodidymelliopsis, Ascochyta clinopodiicola, Didymella pomorum, Didymosphaeria variabile, Neocosmospora piperis and Neocucurbitaria cava.</title>
        <authorList>
            <person name="Hill R."/>
        </authorList>
    </citation>
    <scope>NUCLEOTIDE SEQUENCE</scope>
    <source>
        <strain evidence="2">IMI 360193</strain>
    </source>
</reference>
<dbReference type="OrthoDB" id="3785674at2759"/>
<evidence type="ECO:0000256" key="1">
    <source>
        <dbReference type="SAM" id="MobiDB-lite"/>
    </source>
</evidence>
<dbReference type="EMBL" id="JAPEUV010000040">
    <property type="protein sequence ID" value="KAJ4337257.1"/>
    <property type="molecule type" value="Genomic_DNA"/>
</dbReference>